<name>A0A8H7SGH2_9FUNG</name>
<evidence type="ECO:0000313" key="2">
    <source>
        <dbReference type="Proteomes" id="UP000613177"/>
    </source>
</evidence>
<dbReference type="AlphaFoldDB" id="A0A8H7SGH2"/>
<dbReference type="Proteomes" id="UP000613177">
    <property type="component" value="Unassembled WGS sequence"/>
</dbReference>
<sequence length="131" mass="14807">MRSKRRSVVDIKKVEEKKKRTNLTSSTAEVTNNLRTIINSGPYSDILHSGNYVELDDDMSYNIIKREDSSRKLIVASKSMNALITSSLRIDQEILPEIGNSTLQFIPSKKTKIFILQSQLDAAKKAYASEQ</sequence>
<reference evidence="1" key="1">
    <citation type="submission" date="2021-01" db="EMBL/GenBank/DDBJ databases">
        <title>Metabolic potential, ecology and presence of endohyphal bacteria is reflected in genomic diversity of Mucoromycotina.</title>
        <authorList>
            <person name="Muszewska A."/>
            <person name="Okrasinska A."/>
            <person name="Steczkiewicz K."/>
            <person name="Drgas O."/>
            <person name="Orlowska M."/>
            <person name="Perlinska-Lenart U."/>
            <person name="Aleksandrzak-Piekarczyk T."/>
            <person name="Szatraj K."/>
            <person name="Zielenkiewicz U."/>
            <person name="Pilsyk S."/>
            <person name="Malc E."/>
            <person name="Mieczkowski P."/>
            <person name="Kruszewska J.S."/>
            <person name="Biernat P."/>
            <person name="Pawlowska J."/>
        </authorList>
    </citation>
    <scope>NUCLEOTIDE SEQUENCE</scope>
    <source>
        <strain evidence="1">WA0000018081</strain>
    </source>
</reference>
<evidence type="ECO:0000313" key="1">
    <source>
        <dbReference type="EMBL" id="KAG2229979.1"/>
    </source>
</evidence>
<organism evidence="1 2">
    <name type="scientific">Thamnidium elegans</name>
    <dbReference type="NCBI Taxonomy" id="101142"/>
    <lineage>
        <taxon>Eukaryota</taxon>
        <taxon>Fungi</taxon>
        <taxon>Fungi incertae sedis</taxon>
        <taxon>Mucoromycota</taxon>
        <taxon>Mucoromycotina</taxon>
        <taxon>Mucoromycetes</taxon>
        <taxon>Mucorales</taxon>
        <taxon>Mucorineae</taxon>
        <taxon>Mucoraceae</taxon>
        <taxon>Thamnidium</taxon>
    </lineage>
</organism>
<comment type="caution">
    <text evidence="1">The sequence shown here is derived from an EMBL/GenBank/DDBJ whole genome shotgun (WGS) entry which is preliminary data.</text>
</comment>
<protein>
    <submittedName>
        <fullName evidence="1">Uncharacterized protein</fullName>
    </submittedName>
</protein>
<keyword evidence="2" id="KW-1185">Reference proteome</keyword>
<dbReference type="EMBL" id="JAEPRE010000230">
    <property type="protein sequence ID" value="KAG2229979.1"/>
    <property type="molecule type" value="Genomic_DNA"/>
</dbReference>
<gene>
    <name evidence="1" type="ORF">INT48_007797</name>
</gene>
<proteinExistence type="predicted"/>
<accession>A0A8H7SGH2</accession>